<dbReference type="Proteomes" id="UP000002931">
    <property type="component" value="Unassembled WGS sequence"/>
</dbReference>
<dbReference type="EMBL" id="AAMT01000008">
    <property type="protein sequence ID" value="EAQ12550.1"/>
    <property type="molecule type" value="Genomic_DNA"/>
</dbReference>
<dbReference type="STRING" id="314271.RB2654_14730"/>
<keyword evidence="2" id="KW-1185">Reference proteome</keyword>
<organism evidence="1 2">
    <name type="scientific">Maritimibacter alkaliphilus HTCC2654</name>
    <dbReference type="NCBI Taxonomy" id="314271"/>
    <lineage>
        <taxon>Bacteria</taxon>
        <taxon>Pseudomonadati</taxon>
        <taxon>Pseudomonadota</taxon>
        <taxon>Alphaproteobacteria</taxon>
        <taxon>Rhodobacterales</taxon>
        <taxon>Roseobacteraceae</taxon>
        <taxon>Maritimibacter</taxon>
    </lineage>
</organism>
<protein>
    <submittedName>
        <fullName evidence="1">Uncharacterized protein</fullName>
    </submittedName>
</protein>
<accession>A3VGZ5</accession>
<gene>
    <name evidence="1" type="ORF">RB2654_14730</name>
</gene>
<dbReference type="AlphaFoldDB" id="A3VGZ5"/>
<evidence type="ECO:0000313" key="1">
    <source>
        <dbReference type="EMBL" id="EAQ12550.1"/>
    </source>
</evidence>
<reference evidence="1 2" key="1">
    <citation type="journal article" date="2010" name="J. Bacteriol.">
        <title>Genome sequences of Pelagibaca bermudensis HTCC2601T and Maritimibacter alkaliphilus HTCC2654T, the type strains of two marine Roseobacter genera.</title>
        <authorList>
            <person name="Thrash J.C."/>
            <person name="Cho J.C."/>
            <person name="Ferriera S."/>
            <person name="Johnson J."/>
            <person name="Vergin K.L."/>
            <person name="Giovannoni S.J."/>
        </authorList>
    </citation>
    <scope>NUCLEOTIDE SEQUENCE [LARGE SCALE GENOMIC DNA]</scope>
    <source>
        <strain evidence="1 2">HTCC2654</strain>
    </source>
</reference>
<comment type="caution">
    <text evidence="1">The sequence shown here is derived from an EMBL/GenBank/DDBJ whole genome shotgun (WGS) entry which is preliminary data.</text>
</comment>
<dbReference type="HOGENOM" id="CLU_3169971_0_0_5"/>
<name>A3VGZ5_9RHOB</name>
<proteinExistence type="predicted"/>
<sequence>MPASRKMWSGSIRVSFASIHHSPSAFTRCLPRLVPGVSPVSSSTQPP</sequence>
<evidence type="ECO:0000313" key="2">
    <source>
        <dbReference type="Proteomes" id="UP000002931"/>
    </source>
</evidence>